<evidence type="ECO:0000256" key="12">
    <source>
        <dbReference type="SAM" id="SignalP"/>
    </source>
</evidence>
<protein>
    <recommendedName>
        <fullName evidence="9">Glucoamylase</fullName>
        <ecNumber evidence="9">3.2.1.3</ecNumber>
    </recommendedName>
    <alternativeName>
        <fullName evidence="9">1,4-alpha-D-glucan glucohydrolase</fullName>
    </alternativeName>
    <alternativeName>
        <fullName evidence="9">Glucan 1,4-alpha-glucosidase</fullName>
    </alternativeName>
</protein>
<dbReference type="AlphaFoldDB" id="A0A4Z0YCW9"/>
<dbReference type="InterPro" id="IPR000165">
    <property type="entry name" value="Glucoamylase"/>
</dbReference>
<evidence type="ECO:0000313" key="15">
    <source>
        <dbReference type="Proteomes" id="UP000297716"/>
    </source>
</evidence>
<dbReference type="SUPFAM" id="SSF49452">
    <property type="entry name" value="Starch-binding domain-like"/>
    <property type="match status" value="1"/>
</dbReference>
<dbReference type="SUPFAM" id="SSF48208">
    <property type="entry name" value="Six-hairpin glycosidases"/>
    <property type="match status" value="1"/>
</dbReference>
<keyword evidence="4 9" id="KW-0378">Hydrolase</keyword>
<dbReference type="PANTHER" id="PTHR31616">
    <property type="entry name" value="TREHALASE"/>
    <property type="match status" value="1"/>
</dbReference>
<dbReference type="PROSITE" id="PS51166">
    <property type="entry name" value="CBM20"/>
    <property type="match status" value="1"/>
</dbReference>
<keyword evidence="8 9" id="KW-0624">Polysaccharide degradation</keyword>
<dbReference type="GO" id="GO:0004339">
    <property type="term" value="F:glucan 1,4-alpha-glucosidase activity"/>
    <property type="evidence" value="ECO:0007669"/>
    <property type="project" value="UniProtKB-EC"/>
</dbReference>
<dbReference type="STRING" id="37992.A0A4Z0YCW9"/>
<dbReference type="Pfam" id="PF00686">
    <property type="entry name" value="CBM_20"/>
    <property type="match status" value="1"/>
</dbReference>
<keyword evidence="5" id="KW-0325">Glycoprotein</keyword>
<keyword evidence="6 9" id="KW-0119">Carbohydrate metabolism</keyword>
<name>A0A4Z0YCW9_9PEZI</name>
<dbReference type="SMART" id="SM01065">
    <property type="entry name" value="CBM_2"/>
    <property type="match status" value="1"/>
</dbReference>
<keyword evidence="3 12" id="KW-0732">Signal</keyword>
<evidence type="ECO:0000256" key="7">
    <source>
        <dbReference type="ARBA" id="ARBA00023295"/>
    </source>
</evidence>
<evidence type="ECO:0000256" key="11">
    <source>
        <dbReference type="PIRSR" id="PIRSR001031-2"/>
    </source>
</evidence>
<dbReference type="PROSITE" id="PS00820">
    <property type="entry name" value="GLUCOAMYLASE"/>
    <property type="match status" value="1"/>
</dbReference>
<dbReference type="Pfam" id="PF00723">
    <property type="entry name" value="Glyco_hydro_15"/>
    <property type="match status" value="1"/>
</dbReference>
<feature type="active site" description="Proton acceptor" evidence="10">
    <location>
        <position position="206"/>
    </location>
</feature>
<reference evidence="14 15" key="1">
    <citation type="submission" date="2019-03" db="EMBL/GenBank/DDBJ databases">
        <title>Draft genome sequence of Xylaria hypoxylon DSM 108379, a ubiquitous saprotrophic-parasitic fungi on hardwood.</title>
        <authorList>
            <person name="Buettner E."/>
            <person name="Leonhardt S."/>
            <person name="Gebauer A.M."/>
            <person name="Liers C."/>
            <person name="Hofrichter M."/>
            <person name="Kellner H."/>
        </authorList>
    </citation>
    <scope>NUCLEOTIDE SEQUENCE [LARGE SCALE GENOMIC DNA]</scope>
    <source>
        <strain evidence="14 15">DSM 108379</strain>
    </source>
</reference>
<dbReference type="InterPro" id="IPR012341">
    <property type="entry name" value="6hp_glycosidase-like_sf"/>
</dbReference>
<comment type="catalytic activity">
    <reaction evidence="1 9">
        <text>Hydrolysis of terminal (1-&gt;4)-linked alpha-D-glucose residues successively from non-reducing ends of the chains with release of beta-D-glucose.</text>
        <dbReference type="EC" id="3.2.1.3"/>
    </reaction>
</comment>
<dbReference type="OrthoDB" id="6123450at2759"/>
<dbReference type="InterPro" id="IPR046966">
    <property type="entry name" value="Glucoamylase_active_site"/>
</dbReference>
<dbReference type="PRINTS" id="PR00736">
    <property type="entry name" value="GLHYDRLASE15"/>
</dbReference>
<evidence type="ECO:0000256" key="6">
    <source>
        <dbReference type="ARBA" id="ARBA00023277"/>
    </source>
</evidence>
<proteinExistence type="inferred from homology"/>
<dbReference type="EMBL" id="SKBN01000193">
    <property type="protein sequence ID" value="TGJ80947.1"/>
    <property type="molecule type" value="Genomic_DNA"/>
</dbReference>
<sequence>MGIISAKSIAWLSVLAACSITNGSNLPRPNNLDAFVKKQRAISLQNVLNNIGPDGSRVPGAAAGVIVASPSTVNPDYFYTWSRDAALTMKMIVDEFLLGDKRLQPYIEDFIHSQAVIQTVTNPSGTFFPNGAGLGEPKYNVDLTRYNGAWGRPQRDGPALRAIALITYSNWLLSNGQGKKAKTVVWPIISNDLSYVGQYWNSTGFDLWEEVQGSSFFTTQNQFRALVEGGVLAKRIGVQCTGCDQAAQVACFLNESYWNGEYFIANINSNDGRTGKDANTVLGSISVFDLNARCDDASIQPCNSRSLSNFKAFVDSFRDSTLYPINKGVPQAKGIALGRYTEDVYFTGNPWYLITAGAAEYLYDAAAQWKAQGSLTIDETSLAFFQDIYPVAQTKTYSSKGKYSELPRILKAVTNYAESFAEVVQKYTPTDGSLAEQFSKTSPFNPTSAIDLTWSYAAFVSMAERRAGQYSPSWIPAKGSVVVPQQCTSGSTKGVYSPATAAGAPDINATCTSNVRFEVNATTYYGENILVAGNTTDLGSWDFGNGWPLDASGYTGQRPLWAATIALTAGQTINYAYVRQEDCGQDPIWESATANRTLVIPPCDPDADPDAILIVTNDSWQGQTGSTGGC</sequence>
<dbReference type="GO" id="GO:0000324">
    <property type="term" value="C:fungal-type vacuole"/>
    <property type="evidence" value="ECO:0007669"/>
    <property type="project" value="TreeGrafter"/>
</dbReference>
<dbReference type="FunFam" id="1.50.10.10:FF:000018">
    <property type="entry name" value="Glucoamylase"/>
    <property type="match status" value="1"/>
</dbReference>
<evidence type="ECO:0000313" key="14">
    <source>
        <dbReference type="EMBL" id="TGJ80947.1"/>
    </source>
</evidence>
<feature type="signal peptide" evidence="12">
    <location>
        <begin position="1"/>
        <end position="23"/>
    </location>
</feature>
<evidence type="ECO:0000256" key="4">
    <source>
        <dbReference type="ARBA" id="ARBA00022801"/>
    </source>
</evidence>
<keyword evidence="15" id="KW-1185">Reference proteome</keyword>
<dbReference type="InterPro" id="IPR013784">
    <property type="entry name" value="Carb-bd-like_fold"/>
</dbReference>
<dbReference type="GO" id="GO:2001070">
    <property type="term" value="F:starch binding"/>
    <property type="evidence" value="ECO:0007669"/>
    <property type="project" value="InterPro"/>
</dbReference>
<evidence type="ECO:0000256" key="3">
    <source>
        <dbReference type="ARBA" id="ARBA00022729"/>
    </source>
</evidence>
<dbReference type="PANTHER" id="PTHR31616:SF12">
    <property type="entry name" value="GLUCOAMYLASE"/>
    <property type="match status" value="1"/>
</dbReference>
<dbReference type="Gene3D" id="2.60.40.10">
    <property type="entry name" value="Immunoglobulins"/>
    <property type="match status" value="1"/>
</dbReference>
<keyword evidence="7 9" id="KW-0326">Glycosidase</keyword>
<gene>
    <name evidence="14" type="ORF">E0Z10_g7811</name>
</gene>
<dbReference type="PIRSF" id="PIRSF001031">
    <property type="entry name" value="Glu-a-glcsd_SBD"/>
    <property type="match status" value="1"/>
</dbReference>
<dbReference type="GO" id="GO:0000272">
    <property type="term" value="P:polysaccharide catabolic process"/>
    <property type="evidence" value="ECO:0007669"/>
    <property type="project" value="UniProtKB-KW"/>
</dbReference>
<organism evidence="14 15">
    <name type="scientific">Xylaria hypoxylon</name>
    <dbReference type="NCBI Taxonomy" id="37992"/>
    <lineage>
        <taxon>Eukaryota</taxon>
        <taxon>Fungi</taxon>
        <taxon>Dikarya</taxon>
        <taxon>Ascomycota</taxon>
        <taxon>Pezizomycotina</taxon>
        <taxon>Sordariomycetes</taxon>
        <taxon>Xylariomycetidae</taxon>
        <taxon>Xylariales</taxon>
        <taxon>Xylariaceae</taxon>
        <taxon>Xylaria</taxon>
    </lineage>
</organism>
<evidence type="ECO:0000259" key="13">
    <source>
        <dbReference type="PROSITE" id="PS51166"/>
    </source>
</evidence>
<evidence type="ECO:0000256" key="5">
    <source>
        <dbReference type="ARBA" id="ARBA00023180"/>
    </source>
</evidence>
<evidence type="ECO:0000256" key="1">
    <source>
        <dbReference type="ARBA" id="ARBA00001863"/>
    </source>
</evidence>
<dbReference type="InterPro" id="IPR011613">
    <property type="entry name" value="GH15-like"/>
</dbReference>
<feature type="domain" description="CBM20" evidence="13">
    <location>
        <begin position="507"/>
        <end position="622"/>
    </location>
</feature>
<dbReference type="Gene3D" id="1.50.10.10">
    <property type="match status" value="1"/>
</dbReference>
<dbReference type="InterPro" id="IPR002044">
    <property type="entry name" value="CBM20"/>
</dbReference>
<evidence type="ECO:0000256" key="9">
    <source>
        <dbReference type="PIRNR" id="PIRNR001031"/>
    </source>
</evidence>
<dbReference type="InterPro" id="IPR013783">
    <property type="entry name" value="Ig-like_fold"/>
</dbReference>
<dbReference type="Proteomes" id="UP000297716">
    <property type="component" value="Unassembled WGS sequence"/>
</dbReference>
<feature type="chain" id="PRO_5021303980" description="Glucoamylase" evidence="12">
    <location>
        <begin position="24"/>
        <end position="630"/>
    </location>
</feature>
<dbReference type="PROSITE" id="PS51257">
    <property type="entry name" value="PROKAR_LIPOPROTEIN"/>
    <property type="match status" value="1"/>
</dbReference>
<feature type="binding site" evidence="11">
    <location>
        <position position="150"/>
    </location>
    <ligand>
        <name>substrate</name>
    </ligand>
</feature>
<dbReference type="InterPro" id="IPR008291">
    <property type="entry name" value="Glucoamylase_SBD"/>
</dbReference>
<evidence type="ECO:0000256" key="8">
    <source>
        <dbReference type="ARBA" id="ARBA00023326"/>
    </source>
</evidence>
<dbReference type="EC" id="3.2.1.3" evidence="9"/>
<comment type="caution">
    <text evidence="14">The sequence shown here is derived from an EMBL/GenBank/DDBJ whole genome shotgun (WGS) entry which is preliminary data.</text>
</comment>
<evidence type="ECO:0000256" key="10">
    <source>
        <dbReference type="PIRSR" id="PIRSR001031-1"/>
    </source>
</evidence>
<accession>A0A4Z0YCW9</accession>
<comment type="similarity">
    <text evidence="2 9">Belongs to the glycosyl hydrolase 15 family.</text>
</comment>
<feature type="active site" description="Proton donor" evidence="10">
    <location>
        <position position="209"/>
    </location>
</feature>
<evidence type="ECO:0000256" key="2">
    <source>
        <dbReference type="ARBA" id="ARBA00006188"/>
    </source>
</evidence>
<dbReference type="InterPro" id="IPR008928">
    <property type="entry name" value="6-hairpin_glycosidase_sf"/>
</dbReference>